<organism evidence="3 4">
    <name type="scientific">Panicum miliaceum</name>
    <name type="common">Proso millet</name>
    <name type="synonym">Broomcorn millet</name>
    <dbReference type="NCBI Taxonomy" id="4540"/>
    <lineage>
        <taxon>Eukaryota</taxon>
        <taxon>Viridiplantae</taxon>
        <taxon>Streptophyta</taxon>
        <taxon>Embryophyta</taxon>
        <taxon>Tracheophyta</taxon>
        <taxon>Spermatophyta</taxon>
        <taxon>Magnoliopsida</taxon>
        <taxon>Liliopsida</taxon>
        <taxon>Poales</taxon>
        <taxon>Poaceae</taxon>
        <taxon>PACMAD clade</taxon>
        <taxon>Panicoideae</taxon>
        <taxon>Panicodae</taxon>
        <taxon>Paniceae</taxon>
        <taxon>Panicinae</taxon>
        <taxon>Panicum</taxon>
        <taxon>Panicum sect. Panicum</taxon>
    </lineage>
</organism>
<proteinExistence type="predicted"/>
<dbReference type="AlphaFoldDB" id="A0A3L6PQ44"/>
<comment type="caution">
    <text evidence="3">The sequence shown here is derived from an EMBL/GenBank/DDBJ whole genome shotgun (WGS) entry which is preliminary data.</text>
</comment>
<protein>
    <submittedName>
        <fullName evidence="3">Retrotransposon protein</fullName>
    </submittedName>
</protein>
<feature type="domain" description="Transposase (putative) gypsy type" evidence="2">
    <location>
        <begin position="70"/>
        <end position="136"/>
    </location>
</feature>
<evidence type="ECO:0000313" key="4">
    <source>
        <dbReference type="Proteomes" id="UP000275267"/>
    </source>
</evidence>
<dbReference type="OrthoDB" id="696315at2759"/>
<reference evidence="4" key="1">
    <citation type="journal article" date="2019" name="Nat. Commun.">
        <title>The genome of broomcorn millet.</title>
        <authorList>
            <person name="Zou C."/>
            <person name="Miki D."/>
            <person name="Li D."/>
            <person name="Tang Q."/>
            <person name="Xiao L."/>
            <person name="Rajput S."/>
            <person name="Deng P."/>
            <person name="Jia W."/>
            <person name="Huang R."/>
            <person name="Zhang M."/>
            <person name="Sun Y."/>
            <person name="Hu J."/>
            <person name="Fu X."/>
            <person name="Schnable P.S."/>
            <person name="Li F."/>
            <person name="Zhang H."/>
            <person name="Feng B."/>
            <person name="Zhu X."/>
            <person name="Liu R."/>
            <person name="Schnable J.C."/>
            <person name="Zhu J.-K."/>
            <person name="Zhang H."/>
        </authorList>
    </citation>
    <scope>NUCLEOTIDE SEQUENCE [LARGE SCALE GENOMIC DNA]</scope>
</reference>
<dbReference type="EMBL" id="PQIB02000016">
    <property type="protein sequence ID" value="RLM61269.1"/>
    <property type="molecule type" value="Genomic_DNA"/>
</dbReference>
<feature type="compositionally biased region" description="Basic and acidic residues" evidence="1">
    <location>
        <begin position="1"/>
        <end position="15"/>
    </location>
</feature>
<accession>A0A3L6PQ44</accession>
<sequence>MARVKETAKLVEGEKASSAVEDQIQNLGDEEDLSQVDADLSDLMGRLLQGRGVPPPGDEDTPNPLEGETIVFRDFFTAGLRFPLDPSFPEILARYNVKMHHLTANAIIQLSKFFWAVRTFCGPVSSDTFCRFYELHPQGRKISFEGEDEFYNAQSGCCTFVPRRNNKVLKLDRVEISYS</sequence>
<evidence type="ECO:0000313" key="3">
    <source>
        <dbReference type="EMBL" id="RLM61269.1"/>
    </source>
</evidence>
<gene>
    <name evidence="3" type="ORF">C2845_PM14G07780</name>
</gene>
<dbReference type="Pfam" id="PF04195">
    <property type="entry name" value="Transposase_28"/>
    <property type="match status" value="1"/>
</dbReference>
<dbReference type="PANTHER" id="PTHR33026:SF7">
    <property type="entry name" value="OS03G0100275 PROTEIN"/>
    <property type="match status" value="1"/>
</dbReference>
<evidence type="ECO:0000259" key="2">
    <source>
        <dbReference type="Pfam" id="PF04195"/>
    </source>
</evidence>
<dbReference type="InterPro" id="IPR007321">
    <property type="entry name" value="Transposase_28"/>
</dbReference>
<evidence type="ECO:0000256" key="1">
    <source>
        <dbReference type="SAM" id="MobiDB-lite"/>
    </source>
</evidence>
<keyword evidence="4" id="KW-1185">Reference proteome</keyword>
<name>A0A3L6PQ44_PANMI</name>
<dbReference type="PANTHER" id="PTHR33026">
    <property type="entry name" value="OS06G0360600 PROTEIN"/>
    <property type="match status" value="1"/>
</dbReference>
<dbReference type="Proteomes" id="UP000275267">
    <property type="component" value="Unassembled WGS sequence"/>
</dbReference>
<feature type="region of interest" description="Disordered" evidence="1">
    <location>
        <begin position="1"/>
        <end position="20"/>
    </location>
</feature>